<dbReference type="RefSeq" id="XP_035697870.1">
    <property type="nucleotide sequence ID" value="XM_035841977.1"/>
</dbReference>
<dbReference type="OMA" id="RQFTECE"/>
<keyword evidence="2" id="KW-0472">Membrane</keyword>
<dbReference type="SUPFAM" id="SSF53300">
    <property type="entry name" value="vWA-like"/>
    <property type="match status" value="1"/>
</dbReference>
<dbReference type="PROSITE" id="PS50234">
    <property type="entry name" value="VWFA"/>
    <property type="match status" value="1"/>
</dbReference>
<dbReference type="SMART" id="SM00327">
    <property type="entry name" value="VWA"/>
    <property type="match status" value="1"/>
</dbReference>
<evidence type="ECO:0000313" key="5">
    <source>
        <dbReference type="Proteomes" id="UP000001554"/>
    </source>
</evidence>
<feature type="region of interest" description="Disordered" evidence="1">
    <location>
        <begin position="779"/>
        <end position="798"/>
    </location>
</feature>
<dbReference type="CDD" id="cd00198">
    <property type="entry name" value="vWFA"/>
    <property type="match status" value="1"/>
</dbReference>
<feature type="domain" description="VWFA" evidence="4">
    <location>
        <begin position="369"/>
        <end position="552"/>
    </location>
</feature>
<feature type="region of interest" description="Disordered" evidence="1">
    <location>
        <begin position="1006"/>
        <end position="1026"/>
    </location>
</feature>
<keyword evidence="3" id="KW-0732">Signal</keyword>
<keyword evidence="5" id="KW-1185">Reference proteome</keyword>
<dbReference type="Gene3D" id="2.60.40.10">
    <property type="entry name" value="Immunoglobulins"/>
    <property type="match status" value="1"/>
</dbReference>
<accession>A0A9J7MES2</accession>
<evidence type="ECO:0000256" key="3">
    <source>
        <dbReference type="SAM" id="SignalP"/>
    </source>
</evidence>
<feature type="transmembrane region" description="Helical" evidence="2">
    <location>
        <begin position="964"/>
        <end position="986"/>
    </location>
</feature>
<gene>
    <name evidence="6" type="primary">LOC118430948</name>
</gene>
<feature type="chain" id="PRO_5039914534" evidence="3">
    <location>
        <begin position="24"/>
        <end position="1026"/>
    </location>
</feature>
<dbReference type="PANTHER" id="PTHR10579:SF177">
    <property type="entry name" value="CALCIUM-ACTIVATED CHLORIDE CHANNEL REGULATOR 4-LIKE PROTEIN"/>
    <property type="match status" value="1"/>
</dbReference>
<dbReference type="InterPro" id="IPR013642">
    <property type="entry name" value="CLCA_N"/>
</dbReference>
<dbReference type="InterPro" id="IPR051266">
    <property type="entry name" value="CLCR"/>
</dbReference>
<organism evidence="5 6">
    <name type="scientific">Branchiostoma floridae</name>
    <name type="common">Florida lancelet</name>
    <name type="synonym">Amphioxus</name>
    <dbReference type="NCBI Taxonomy" id="7739"/>
    <lineage>
        <taxon>Eukaryota</taxon>
        <taxon>Metazoa</taxon>
        <taxon>Chordata</taxon>
        <taxon>Cephalochordata</taxon>
        <taxon>Leptocardii</taxon>
        <taxon>Amphioxiformes</taxon>
        <taxon>Branchiostomatidae</taxon>
        <taxon>Branchiostoma</taxon>
    </lineage>
</organism>
<dbReference type="GeneID" id="118430948"/>
<dbReference type="Gene3D" id="3.40.50.410">
    <property type="entry name" value="von Willebrand factor, type A domain"/>
    <property type="match status" value="1"/>
</dbReference>
<reference evidence="6" key="2">
    <citation type="submission" date="2025-08" db="UniProtKB">
        <authorList>
            <consortium name="RefSeq"/>
        </authorList>
    </citation>
    <scope>IDENTIFICATION</scope>
    <source>
        <strain evidence="6">S238N-H82</strain>
        <tissue evidence="6">Testes</tissue>
    </source>
</reference>
<evidence type="ECO:0000256" key="1">
    <source>
        <dbReference type="SAM" id="MobiDB-lite"/>
    </source>
</evidence>
<dbReference type="KEGG" id="bfo:118430948"/>
<dbReference type="Pfam" id="PF08434">
    <property type="entry name" value="CLCA"/>
    <property type="match status" value="2"/>
</dbReference>
<evidence type="ECO:0000313" key="6">
    <source>
        <dbReference type="RefSeq" id="XP_035697870.1"/>
    </source>
</evidence>
<dbReference type="PANTHER" id="PTHR10579">
    <property type="entry name" value="CALCIUM-ACTIVATED CHLORIDE CHANNEL REGULATOR"/>
    <property type="match status" value="1"/>
</dbReference>
<dbReference type="InterPro" id="IPR002035">
    <property type="entry name" value="VWF_A"/>
</dbReference>
<evidence type="ECO:0000259" key="4">
    <source>
        <dbReference type="PROSITE" id="PS50234"/>
    </source>
</evidence>
<dbReference type="Proteomes" id="UP000001554">
    <property type="component" value="Chromosome 14"/>
</dbReference>
<dbReference type="OrthoDB" id="10021899at2759"/>
<sequence>MPRHAALTSLTVALVFLFTLCAANTHTRVKFENNAYSDLVVAIHPDVPEDLEIIDRIKSIVTDASEYLHITTRQRAYFGGVSILVPETWQDRPEYESATWETYDTSDVRIAEPNPEFDHNPYVRTFSGCGEKGEYMHLTPGFILDQVPLGSTEVLWGPSGEVLQMFDVLRVRREKREYMHLTPGFILDQVPLGSTEVLWGPSGRVFIHEWGHLRYGVFDEYGIPAEGYPNFYFNENGRITVTGCKINTRGYSSNYRTGGRCSMDSATGLPDSECQFFPYLNQGGSGHGSVMYMQFLDAVDHFCDDSDGDHAHNADAPNKQNRVCDGRSTWDVVTSTEDFTAPDGTQINTARAVASTEPTFRIVKARKPRFVLVFDISGSMDSIDDVSISTPRRSLLHQTVYKLVREGIPDGSHVGMVKFDQWATRLLDLTEIVTEEDRQEIADVVPNEANGATCIGCGLMEALEVLSVNGADPAGGIVIILSDGDESAGVSPNLDEATQHLIAAGVTVHSVTYSSSADHRMEEVAASTHGRAFFFSGAANSNSLEEGLREAVRVQNSAAARASSSLQLYSNAVKLESGQSFNATVLLDSSVGENTEFSFGWTHNSSVEWTVTSPSGTVYTNSSVQVFYNDQAKIATLKLQGKAQAGSWLIHVRNPAPSAQRVVLTVNSRPSAAEPPITANAWLSNSDLQVWPPKAVVYAEVTQGLSPIVGAHVMATVQGPDNQQNSYTLQLRDDGAGADLTRNDGTYSAYFTQFTGVGRYSVSAAVTNPDGQAQLKTSVAGSAAPFQDPSKAPTSTTSYQPVESFERQSAAGVFQLLDYKPEDGFPPSRITDLEVVKVSYTDRTVLLRWTAPGDDYDQGQASQYDMRMSRDTKSLRAGFDRAAPVNGSMVTSGSLTNPVPAGSHEYIQVLVPLTDDKTIVFAVTALDDNGNTGGNSNFVSVTFDYQDSYGEGSDSGSGLSAATIGAIVGGVLGAALIIGASIVIAVKISGSKTRIREIRITPRDNMGADLPPYSGPQGKMDMTAHA</sequence>
<reference evidence="5" key="1">
    <citation type="journal article" date="2020" name="Nat. Ecol. Evol.">
        <title>Deeply conserved synteny resolves early events in vertebrate evolution.</title>
        <authorList>
            <person name="Simakov O."/>
            <person name="Marletaz F."/>
            <person name="Yue J.X."/>
            <person name="O'Connell B."/>
            <person name="Jenkins J."/>
            <person name="Brandt A."/>
            <person name="Calef R."/>
            <person name="Tung C.H."/>
            <person name="Huang T.K."/>
            <person name="Schmutz J."/>
            <person name="Satoh N."/>
            <person name="Yu J.K."/>
            <person name="Putnam N.H."/>
            <person name="Green R.E."/>
            <person name="Rokhsar D.S."/>
        </authorList>
    </citation>
    <scope>NUCLEOTIDE SEQUENCE [LARGE SCALE GENOMIC DNA]</scope>
    <source>
        <strain evidence="5">S238N-H82</strain>
    </source>
</reference>
<dbReference type="InterPro" id="IPR036465">
    <property type="entry name" value="vWFA_dom_sf"/>
</dbReference>
<dbReference type="NCBIfam" id="NF041940">
    <property type="entry name" value="choice_anch_X"/>
    <property type="match status" value="1"/>
</dbReference>
<feature type="signal peptide" evidence="3">
    <location>
        <begin position="1"/>
        <end position="23"/>
    </location>
</feature>
<proteinExistence type="predicted"/>
<keyword evidence="2" id="KW-0812">Transmembrane</keyword>
<dbReference type="AlphaFoldDB" id="A0A9J7MES2"/>
<name>A0A9J7MES2_BRAFL</name>
<protein>
    <submittedName>
        <fullName evidence="6">Calcium-activated chloride channel regulator 4A-like</fullName>
    </submittedName>
</protein>
<dbReference type="Pfam" id="PF00092">
    <property type="entry name" value="VWA"/>
    <property type="match status" value="1"/>
</dbReference>
<evidence type="ECO:0000256" key="2">
    <source>
        <dbReference type="SAM" id="Phobius"/>
    </source>
</evidence>
<keyword evidence="2" id="KW-1133">Transmembrane helix</keyword>
<dbReference type="InterPro" id="IPR013783">
    <property type="entry name" value="Ig-like_fold"/>
</dbReference>